<keyword evidence="3" id="KW-1185">Reference proteome</keyword>
<reference evidence="2 3" key="1">
    <citation type="submission" date="2021-01" db="EMBL/GenBank/DDBJ databases">
        <title>Whole genome shotgun sequence of Catellatospora bangladeshensis NBRC 107357.</title>
        <authorList>
            <person name="Komaki H."/>
            <person name="Tamura T."/>
        </authorList>
    </citation>
    <scope>NUCLEOTIDE SEQUENCE [LARGE SCALE GENOMIC DNA]</scope>
    <source>
        <strain evidence="2 3">NBRC 107357</strain>
    </source>
</reference>
<protein>
    <submittedName>
        <fullName evidence="2">FAD-binding monooxygenase</fullName>
    </submittedName>
</protein>
<dbReference type="PANTHER" id="PTHR43422">
    <property type="entry name" value="THIAMINE THIAZOLE SYNTHASE"/>
    <property type="match status" value="1"/>
</dbReference>
<organism evidence="2 3">
    <name type="scientific">Catellatospora bangladeshensis</name>
    <dbReference type="NCBI Taxonomy" id="310355"/>
    <lineage>
        <taxon>Bacteria</taxon>
        <taxon>Bacillati</taxon>
        <taxon>Actinomycetota</taxon>
        <taxon>Actinomycetes</taxon>
        <taxon>Micromonosporales</taxon>
        <taxon>Micromonosporaceae</taxon>
        <taxon>Catellatospora</taxon>
    </lineage>
</organism>
<dbReference type="Gene3D" id="3.30.9.100">
    <property type="match status" value="1"/>
</dbReference>
<evidence type="ECO:0000313" key="3">
    <source>
        <dbReference type="Proteomes" id="UP000601223"/>
    </source>
</evidence>
<keyword evidence="2" id="KW-0560">Oxidoreductase</keyword>
<name>A0A8J3JDR4_9ACTN</name>
<dbReference type="SUPFAM" id="SSF51905">
    <property type="entry name" value="FAD/NAD(P)-binding domain"/>
    <property type="match status" value="1"/>
</dbReference>
<dbReference type="AlphaFoldDB" id="A0A8J3JDR4"/>
<dbReference type="EMBL" id="BONF01000002">
    <property type="protein sequence ID" value="GIF78818.1"/>
    <property type="molecule type" value="Genomic_DNA"/>
</dbReference>
<dbReference type="RefSeq" id="WP_203740523.1">
    <property type="nucleotide sequence ID" value="NZ_BONF01000002.1"/>
</dbReference>
<keyword evidence="2" id="KW-0503">Monooxygenase</keyword>
<dbReference type="GO" id="GO:0004497">
    <property type="term" value="F:monooxygenase activity"/>
    <property type="evidence" value="ECO:0007669"/>
    <property type="project" value="UniProtKB-KW"/>
</dbReference>
<evidence type="ECO:0000313" key="2">
    <source>
        <dbReference type="EMBL" id="GIF78818.1"/>
    </source>
</evidence>
<dbReference type="Proteomes" id="UP000601223">
    <property type="component" value="Unassembled WGS sequence"/>
</dbReference>
<dbReference type="InterPro" id="IPR036188">
    <property type="entry name" value="FAD/NAD-bd_sf"/>
</dbReference>
<proteinExistence type="predicted"/>
<sequence>MSAKEKSGHAIVLGASIGGLLAARVLSESFEKVTIFDRDALPTDGTTGRKGVPQGDHTHGLLARGRQVLEELFPGLAAELTAAGAVPVDVQGDVVWINDGHRLAAKHTGLAGLGVTRVGLEAGVRRRVAALPNVELRERHEALGLLASADRSRVTGARVLPAGGTEQHVDADLVIDATGRGNRGPTWLAELGYEKPAEEHVDPVTYYVSRTYRRTPGQVSATAFVISPSPELPYGSVAVPVEGDRWMITLIGVGRDNVPPADEAAYPEFARQLPGDELFQLVTKAEPIGPALKLRLPVSVRRRYERLDRLPEGLVAVADAICAFNPAYGQGMTVAAAEAMVLRDSLRQGREGLPKRFYAAAAKVIDVPWDIAVGADLRYPDVQGARTGKVNFLNAYVGRLHRAAVKSPAVGQAFLSVANLMAPPQRLFAPGVLARVLWHGRRTRPAPRPMTTANPLVQAEPAR</sequence>
<feature type="region of interest" description="Disordered" evidence="1">
    <location>
        <begin position="443"/>
        <end position="463"/>
    </location>
</feature>
<evidence type="ECO:0000256" key="1">
    <source>
        <dbReference type="SAM" id="MobiDB-lite"/>
    </source>
</evidence>
<dbReference type="PANTHER" id="PTHR43422:SF3">
    <property type="entry name" value="THIAMINE THIAZOLE SYNTHASE"/>
    <property type="match status" value="1"/>
</dbReference>
<gene>
    <name evidence="2" type="ORF">Cba03nite_01670</name>
</gene>
<comment type="caution">
    <text evidence="2">The sequence shown here is derived from an EMBL/GenBank/DDBJ whole genome shotgun (WGS) entry which is preliminary data.</text>
</comment>
<accession>A0A8J3JDR4</accession>
<dbReference type="Gene3D" id="3.50.50.60">
    <property type="entry name" value="FAD/NAD(P)-binding domain"/>
    <property type="match status" value="1"/>
</dbReference>